<evidence type="ECO:0000256" key="5">
    <source>
        <dbReference type="SAM" id="SignalP"/>
    </source>
</evidence>
<dbReference type="PROSITE" id="PS51450">
    <property type="entry name" value="LRR"/>
    <property type="match status" value="1"/>
</dbReference>
<evidence type="ECO:0000313" key="7">
    <source>
        <dbReference type="EMBL" id="KAK7590703.1"/>
    </source>
</evidence>
<evidence type="ECO:0000256" key="1">
    <source>
        <dbReference type="ARBA" id="ARBA00022614"/>
    </source>
</evidence>
<dbReference type="SUPFAM" id="SSF52058">
    <property type="entry name" value="L domain-like"/>
    <property type="match status" value="1"/>
</dbReference>
<feature type="signal peptide" evidence="5">
    <location>
        <begin position="1"/>
        <end position="22"/>
    </location>
</feature>
<dbReference type="InterPro" id="IPR003591">
    <property type="entry name" value="Leu-rich_rpt_typical-subtyp"/>
</dbReference>
<dbReference type="Gene3D" id="3.80.10.10">
    <property type="entry name" value="Ribonuclease Inhibitor"/>
    <property type="match status" value="3"/>
</dbReference>
<feature type="chain" id="PRO_5042864915" description="LRRCT domain-containing protein" evidence="5">
    <location>
        <begin position="23"/>
        <end position="488"/>
    </location>
</feature>
<dbReference type="AlphaFoldDB" id="A0AAN9Y5H6"/>
<keyword evidence="1" id="KW-0433">Leucine-rich repeat</keyword>
<dbReference type="EMBL" id="JBBCAQ010000022">
    <property type="protein sequence ID" value="KAK7590703.1"/>
    <property type="molecule type" value="Genomic_DNA"/>
</dbReference>
<sequence length="488" mass="56458">MKLKIQSIFCILFVPYVTQARGEIFCHEDFTNDQIIELSCSGKNLNDGNYWDTLNTTFYETELSIRAKNSVDYRNIAFYVENNRIESLNVLPFMPTVATLSFKNNRLVSGAASTFHKLPDLKHLDLSHNYFKSEFLTKYFFKGKDNEALKLEHLNLAYNSMSSLPEDLFFYLTNLISLDLGYNPLSFLTKETISAISQLRKLQVLSLAQTQLSYIPDVFFSKISVRSLYLNGNYFAEIPKSLRHLGNHLEYLNLNDNPVHEIDSQSFVGLSNLRELDMNAMEALTSIRENAFSPLVSLSILRCSYNPLLGSIHPTAFLGLKQNWNLKEIFLDDNNLRYLAEETVELKKINIFSVRGNPWNCTCSLKWLYQYVKEREKHDPEANIGIRCKYPEKLFKRWLLNVEKMLKCNETKETPSSHHFIRSSFVFVSIIIIILFLILAALYFCLVEIRQKLNTIDRQLGSHISTAAKYKRAELRDNDGILDTSEND</sequence>
<dbReference type="InterPro" id="IPR001611">
    <property type="entry name" value="Leu-rich_rpt"/>
</dbReference>
<feature type="transmembrane region" description="Helical" evidence="4">
    <location>
        <begin position="425"/>
        <end position="446"/>
    </location>
</feature>
<protein>
    <recommendedName>
        <fullName evidence="6">LRRCT domain-containing protein</fullName>
    </recommendedName>
</protein>
<keyword evidence="2 5" id="KW-0732">Signal</keyword>
<dbReference type="Proteomes" id="UP001367676">
    <property type="component" value="Unassembled WGS sequence"/>
</dbReference>
<reference evidence="7 8" key="1">
    <citation type="submission" date="2024-03" db="EMBL/GenBank/DDBJ databases">
        <title>Adaptation during the transition from Ophiocordyceps entomopathogen to insect associate is accompanied by gene loss and intensified selection.</title>
        <authorList>
            <person name="Ward C.M."/>
            <person name="Onetto C.A."/>
            <person name="Borneman A.R."/>
        </authorList>
    </citation>
    <scope>NUCLEOTIDE SEQUENCE [LARGE SCALE GENOMIC DNA]</scope>
    <source>
        <strain evidence="7">AWRI1</strain>
        <tissue evidence="7">Single Adult Female</tissue>
    </source>
</reference>
<keyword evidence="8" id="KW-1185">Reference proteome</keyword>
<dbReference type="Pfam" id="PF13855">
    <property type="entry name" value="LRR_8"/>
    <property type="match status" value="3"/>
</dbReference>
<evidence type="ECO:0000256" key="4">
    <source>
        <dbReference type="SAM" id="Phobius"/>
    </source>
</evidence>
<organism evidence="7 8">
    <name type="scientific">Parthenolecanium corni</name>
    <dbReference type="NCBI Taxonomy" id="536013"/>
    <lineage>
        <taxon>Eukaryota</taxon>
        <taxon>Metazoa</taxon>
        <taxon>Ecdysozoa</taxon>
        <taxon>Arthropoda</taxon>
        <taxon>Hexapoda</taxon>
        <taxon>Insecta</taxon>
        <taxon>Pterygota</taxon>
        <taxon>Neoptera</taxon>
        <taxon>Paraneoptera</taxon>
        <taxon>Hemiptera</taxon>
        <taxon>Sternorrhyncha</taxon>
        <taxon>Coccoidea</taxon>
        <taxon>Coccidae</taxon>
        <taxon>Parthenolecanium</taxon>
    </lineage>
</organism>
<feature type="domain" description="LRRCT" evidence="6">
    <location>
        <begin position="357"/>
        <end position="409"/>
    </location>
</feature>
<evidence type="ECO:0000256" key="3">
    <source>
        <dbReference type="ARBA" id="ARBA00022737"/>
    </source>
</evidence>
<evidence type="ECO:0000259" key="6">
    <source>
        <dbReference type="SMART" id="SM00082"/>
    </source>
</evidence>
<gene>
    <name evidence="7" type="ORF">V9T40_002316</name>
</gene>
<keyword evidence="3" id="KW-0677">Repeat</keyword>
<name>A0AAN9Y5H6_9HEMI</name>
<keyword evidence="4" id="KW-1133">Transmembrane helix</keyword>
<dbReference type="InterPro" id="IPR032675">
    <property type="entry name" value="LRR_dom_sf"/>
</dbReference>
<dbReference type="PANTHER" id="PTHR45617:SF181">
    <property type="entry name" value="LP04042P"/>
    <property type="match status" value="1"/>
</dbReference>
<keyword evidence="4" id="KW-0472">Membrane</keyword>
<evidence type="ECO:0000256" key="2">
    <source>
        <dbReference type="ARBA" id="ARBA00022729"/>
    </source>
</evidence>
<evidence type="ECO:0000313" key="8">
    <source>
        <dbReference type="Proteomes" id="UP001367676"/>
    </source>
</evidence>
<keyword evidence="4" id="KW-0812">Transmembrane</keyword>
<dbReference type="SMART" id="SM00082">
    <property type="entry name" value="LRRCT"/>
    <property type="match status" value="1"/>
</dbReference>
<dbReference type="SMART" id="SM00369">
    <property type="entry name" value="LRR_TYP"/>
    <property type="match status" value="8"/>
</dbReference>
<dbReference type="InterPro" id="IPR000483">
    <property type="entry name" value="Cys-rich_flank_reg_C"/>
</dbReference>
<comment type="caution">
    <text evidence="7">The sequence shown here is derived from an EMBL/GenBank/DDBJ whole genome shotgun (WGS) entry which is preliminary data.</text>
</comment>
<dbReference type="PANTHER" id="PTHR45617">
    <property type="entry name" value="LEUCINE RICH REPEAT FAMILY PROTEIN"/>
    <property type="match status" value="1"/>
</dbReference>
<accession>A0AAN9Y5H6</accession>
<proteinExistence type="predicted"/>
<dbReference type="GO" id="GO:0071944">
    <property type="term" value="C:cell periphery"/>
    <property type="evidence" value="ECO:0007669"/>
    <property type="project" value="UniProtKB-ARBA"/>
</dbReference>